<gene>
    <name evidence="3" type="ORF">AVDCRST_MAG20-1772</name>
</gene>
<comment type="similarity">
    <text evidence="1">Belongs to the amidase family.</text>
</comment>
<dbReference type="Gene3D" id="3.90.1300.10">
    <property type="entry name" value="Amidase signature (AS) domain"/>
    <property type="match status" value="1"/>
</dbReference>
<name>A0A6J4I450_9ACTN</name>
<feature type="domain" description="Amidase" evidence="2">
    <location>
        <begin position="24"/>
        <end position="446"/>
    </location>
</feature>
<dbReference type="GO" id="GO:0050567">
    <property type="term" value="F:glutaminyl-tRNA synthase (glutamine-hydrolyzing) activity"/>
    <property type="evidence" value="ECO:0007669"/>
    <property type="project" value="UniProtKB-EC"/>
</dbReference>
<dbReference type="EC" id="6.3.5.7" evidence="3"/>
<dbReference type="PANTHER" id="PTHR11895:SF7">
    <property type="entry name" value="GLUTAMYL-TRNA(GLN) AMIDOTRANSFERASE SUBUNIT A, MITOCHONDRIAL"/>
    <property type="match status" value="1"/>
</dbReference>
<dbReference type="GO" id="GO:0050566">
    <property type="term" value="F:asparaginyl-tRNA synthase (glutamine-hydrolyzing) activity"/>
    <property type="evidence" value="ECO:0007669"/>
    <property type="project" value="UniProtKB-EC"/>
</dbReference>
<accession>A0A6J4I450</accession>
<dbReference type="EMBL" id="CADCSY010000080">
    <property type="protein sequence ID" value="CAA9241932.1"/>
    <property type="molecule type" value="Genomic_DNA"/>
</dbReference>
<proteinExistence type="inferred from homology"/>
<dbReference type="AlphaFoldDB" id="A0A6J4I450"/>
<keyword evidence="3" id="KW-0808">Transferase</keyword>
<evidence type="ECO:0000259" key="2">
    <source>
        <dbReference type="Pfam" id="PF01425"/>
    </source>
</evidence>
<dbReference type="SUPFAM" id="SSF75304">
    <property type="entry name" value="Amidase signature (AS) enzymes"/>
    <property type="match status" value="1"/>
</dbReference>
<keyword evidence="3" id="KW-0436">Ligase</keyword>
<dbReference type="InterPro" id="IPR023631">
    <property type="entry name" value="Amidase_dom"/>
</dbReference>
<sequence>MDFLAETVVGLAEQVRAGEVSARELVAHAFARIDAVDDSVGAFVALDQDGAMEAARAVDDLVASGGDPGSLAGIPIAVKDLEDAIGLPTTRGMSACTGLPTASTDSALVARLRAAGCIVVGKTNTPALGHKADTTNLVFGATRNPWNLERTAGGSSGGSAAAIAAGMVPLATGSDGGGSIRIPAAVCGLSGMKPSLGRVPSGGAEPPDWQHLSTKGPMARSIIDVAHALDAVIGPEQTDLRSLPMPDVPWASAVADPSIPLRIAWSPTLGYATPDPEVLAACQAAVERLEGLGAQVVQVDDVFDVDPVFTWLALTGTYLRRSLEALGPLDDEDLDDTLREQLALTASVTAVDLAKAEDDCHRLNLRLVELFTDTRLLVTPVTAGLAPRSGMPGTIDGRENPHWTQYTYPFNCTRSPAGTVPVAVSSEGTPIGLQVVGPQHADQVVLRALAAIEAELGLPDPPRL</sequence>
<dbReference type="PANTHER" id="PTHR11895">
    <property type="entry name" value="TRANSAMIDASE"/>
    <property type="match status" value="1"/>
</dbReference>
<dbReference type="InterPro" id="IPR000120">
    <property type="entry name" value="Amidase"/>
</dbReference>
<evidence type="ECO:0000313" key="3">
    <source>
        <dbReference type="EMBL" id="CAA9241932.1"/>
    </source>
</evidence>
<protein>
    <submittedName>
        <fullName evidence="3">Aspartyl-tRNA(Asn) amidotransferase subunit A @ Glutamyl-tRNA(Gln) amidotransferase subunit A</fullName>
        <ecNumber evidence="3">6.3.5.6</ecNumber>
        <ecNumber evidence="3">6.3.5.7</ecNumber>
    </submittedName>
</protein>
<dbReference type="PROSITE" id="PS00571">
    <property type="entry name" value="AMIDASES"/>
    <property type="match status" value="1"/>
</dbReference>
<dbReference type="InterPro" id="IPR020556">
    <property type="entry name" value="Amidase_CS"/>
</dbReference>
<reference evidence="3" key="1">
    <citation type="submission" date="2020-02" db="EMBL/GenBank/DDBJ databases">
        <authorList>
            <person name="Meier V. D."/>
        </authorList>
    </citation>
    <scope>NUCLEOTIDE SEQUENCE</scope>
    <source>
        <strain evidence="3">AVDCRST_MAG20</strain>
    </source>
</reference>
<organism evidence="3">
    <name type="scientific">uncultured Acidimicrobiales bacterium</name>
    <dbReference type="NCBI Taxonomy" id="310071"/>
    <lineage>
        <taxon>Bacteria</taxon>
        <taxon>Bacillati</taxon>
        <taxon>Actinomycetota</taxon>
        <taxon>Acidimicrobiia</taxon>
        <taxon>Acidimicrobiales</taxon>
        <taxon>environmental samples</taxon>
    </lineage>
</organism>
<dbReference type="EC" id="6.3.5.6" evidence="3"/>
<dbReference type="Pfam" id="PF01425">
    <property type="entry name" value="Amidase"/>
    <property type="match status" value="1"/>
</dbReference>
<dbReference type="InterPro" id="IPR036928">
    <property type="entry name" value="AS_sf"/>
</dbReference>
<evidence type="ECO:0000256" key="1">
    <source>
        <dbReference type="ARBA" id="ARBA00009199"/>
    </source>
</evidence>
<dbReference type="GO" id="GO:0016740">
    <property type="term" value="F:transferase activity"/>
    <property type="evidence" value="ECO:0007669"/>
    <property type="project" value="UniProtKB-KW"/>
</dbReference>